<keyword evidence="9 10" id="KW-0998">Cell outer membrane</keyword>
<evidence type="ECO:0000256" key="2">
    <source>
        <dbReference type="ARBA" id="ARBA00022448"/>
    </source>
</evidence>
<evidence type="ECO:0000313" key="14">
    <source>
        <dbReference type="EMBL" id="MCL6678215.1"/>
    </source>
</evidence>
<evidence type="ECO:0000256" key="4">
    <source>
        <dbReference type="ARBA" id="ARBA00022692"/>
    </source>
</evidence>
<name>A0ABT0RE65_9SPHN</name>
<reference evidence="14" key="1">
    <citation type="submission" date="2022-05" db="EMBL/GenBank/DDBJ databases">
        <authorList>
            <person name="Jo J.-H."/>
            <person name="Im W.-T."/>
        </authorList>
    </citation>
    <scope>NUCLEOTIDE SEQUENCE</scope>
    <source>
        <strain evidence="14">RG327</strain>
    </source>
</reference>
<evidence type="ECO:0000256" key="3">
    <source>
        <dbReference type="ARBA" id="ARBA00022452"/>
    </source>
</evidence>
<dbReference type="InterPro" id="IPR012910">
    <property type="entry name" value="Plug_dom"/>
</dbReference>
<evidence type="ECO:0000256" key="10">
    <source>
        <dbReference type="PROSITE-ProRule" id="PRU01360"/>
    </source>
</evidence>
<evidence type="ECO:0000256" key="6">
    <source>
        <dbReference type="ARBA" id="ARBA00023065"/>
    </source>
</evidence>
<dbReference type="EMBL" id="JAMGBC010000001">
    <property type="protein sequence ID" value="MCL6678215.1"/>
    <property type="molecule type" value="Genomic_DNA"/>
</dbReference>
<dbReference type="PROSITE" id="PS52016">
    <property type="entry name" value="TONB_DEPENDENT_REC_3"/>
    <property type="match status" value="1"/>
</dbReference>
<dbReference type="Pfam" id="PF00593">
    <property type="entry name" value="TonB_dep_Rec_b-barrel"/>
    <property type="match status" value="1"/>
</dbReference>
<proteinExistence type="inferred from homology"/>
<keyword evidence="14" id="KW-0675">Receptor</keyword>
<keyword evidence="5" id="KW-0732">Signal</keyword>
<dbReference type="InterPro" id="IPR037066">
    <property type="entry name" value="Plug_dom_sf"/>
</dbReference>
<dbReference type="PANTHER" id="PTHR30069:SF53">
    <property type="entry name" value="COLICIN I RECEPTOR-RELATED"/>
    <property type="match status" value="1"/>
</dbReference>
<evidence type="ECO:0000259" key="12">
    <source>
        <dbReference type="Pfam" id="PF00593"/>
    </source>
</evidence>
<comment type="caution">
    <text evidence="14">The sequence shown here is derived from an EMBL/GenBank/DDBJ whole genome shotgun (WGS) entry which is preliminary data.</text>
</comment>
<protein>
    <submittedName>
        <fullName evidence="14">TonB-dependent receptor</fullName>
    </submittedName>
</protein>
<dbReference type="InterPro" id="IPR036942">
    <property type="entry name" value="Beta-barrel_TonB_sf"/>
</dbReference>
<keyword evidence="4 10" id="KW-0812">Transmembrane</keyword>
<evidence type="ECO:0000256" key="1">
    <source>
        <dbReference type="ARBA" id="ARBA00004571"/>
    </source>
</evidence>
<evidence type="ECO:0000313" key="15">
    <source>
        <dbReference type="Proteomes" id="UP001165343"/>
    </source>
</evidence>
<evidence type="ECO:0000256" key="9">
    <source>
        <dbReference type="ARBA" id="ARBA00023237"/>
    </source>
</evidence>
<dbReference type="Gene3D" id="2.40.170.20">
    <property type="entry name" value="TonB-dependent receptor, beta-barrel domain"/>
    <property type="match status" value="1"/>
</dbReference>
<evidence type="ECO:0000256" key="5">
    <source>
        <dbReference type="ARBA" id="ARBA00022729"/>
    </source>
</evidence>
<evidence type="ECO:0000256" key="11">
    <source>
        <dbReference type="RuleBase" id="RU003357"/>
    </source>
</evidence>
<dbReference type="InterPro" id="IPR039426">
    <property type="entry name" value="TonB-dep_rcpt-like"/>
</dbReference>
<dbReference type="RefSeq" id="WP_249867180.1">
    <property type="nucleotide sequence ID" value="NZ_JAMGBC010000001.1"/>
</dbReference>
<keyword evidence="8 10" id="KW-0472">Membrane</keyword>
<dbReference type="SUPFAM" id="SSF56935">
    <property type="entry name" value="Porins"/>
    <property type="match status" value="1"/>
</dbReference>
<accession>A0ABT0RE65</accession>
<keyword evidence="6" id="KW-0406">Ion transport</keyword>
<sequence length="623" mass="66697">MLISLLLTSLAAADATPEIVVTASRAPEERSKSAASTTVRDQEQIERLGDPLAVSLLRLVPSAAVETSGPAGSFAEVRIRGAEANHTLLFIDGIRANDPAANDTPRFELLNSDMISRIEVVRGPQSALWGSDAIGGVIAVNGLAPTEPGYSAAGEAGSFGFRRLSASGQLVSSNATLAGAIGWQRATGIDSFNGEGDRDGYRNLSGRIRGSWEFAPGFEVGAAAFSLDGRSEFDGFNPDPPFQHTDTLDNTRNRLSAGRLWLKGGDEVSGLSGSIATSLLGSSNRNFIGNGEINRTAGDRWTVNGQLEYRFSTGPVRHTAIVALDHDRETFEASDIIFFNASDQHRHRSHDAVTAEWRAELKPLVADIAVRRDSFSAFADATTVRASALFAVGGGFSIAASYSEGIAQPTFFDLFGVFPGTFIGNPSLKPESSRGFEASLRFRRGPIDAAVTGYKQTLHDEIIDLFDPATFTSTTANRSTSSHRSGIEAEFGWKLGKQLRLSATYAYLHATEPGAIPSSQLREVRRPKHSGSLALDGASGRLTYGGSVAYVGTRSDTNFDVFPAQKVRLKAYWLAGGRVAYPVRPGVELFARVSNLFDAKYQDVVGYRTEGRAVFAGVRLGGR</sequence>
<dbReference type="Pfam" id="PF07715">
    <property type="entry name" value="Plug"/>
    <property type="match status" value="1"/>
</dbReference>
<keyword evidence="3 10" id="KW-1134">Transmembrane beta strand</keyword>
<gene>
    <name evidence="14" type="ORF">LZ519_02630</name>
</gene>
<evidence type="ECO:0000259" key="13">
    <source>
        <dbReference type="Pfam" id="PF07715"/>
    </source>
</evidence>
<dbReference type="CDD" id="cd01347">
    <property type="entry name" value="ligand_gated_channel"/>
    <property type="match status" value="1"/>
</dbReference>
<organism evidence="14 15">
    <name type="scientific">Sphingomonas anseongensis</name>
    <dbReference type="NCBI Taxonomy" id="2908207"/>
    <lineage>
        <taxon>Bacteria</taxon>
        <taxon>Pseudomonadati</taxon>
        <taxon>Pseudomonadota</taxon>
        <taxon>Alphaproteobacteria</taxon>
        <taxon>Sphingomonadales</taxon>
        <taxon>Sphingomonadaceae</taxon>
        <taxon>Sphingomonas</taxon>
    </lineage>
</organism>
<dbReference type="PANTHER" id="PTHR30069">
    <property type="entry name" value="TONB-DEPENDENT OUTER MEMBRANE RECEPTOR"/>
    <property type="match status" value="1"/>
</dbReference>
<feature type="domain" description="TonB-dependent receptor plug" evidence="13">
    <location>
        <begin position="31"/>
        <end position="137"/>
    </location>
</feature>
<dbReference type="InterPro" id="IPR000531">
    <property type="entry name" value="Beta-barrel_TonB"/>
</dbReference>
<feature type="domain" description="TonB-dependent receptor-like beta-barrel" evidence="12">
    <location>
        <begin position="196"/>
        <end position="596"/>
    </location>
</feature>
<dbReference type="Gene3D" id="2.170.130.10">
    <property type="entry name" value="TonB-dependent receptor, plug domain"/>
    <property type="match status" value="1"/>
</dbReference>
<evidence type="ECO:0000256" key="7">
    <source>
        <dbReference type="ARBA" id="ARBA00023077"/>
    </source>
</evidence>
<evidence type="ECO:0000256" key="8">
    <source>
        <dbReference type="ARBA" id="ARBA00023136"/>
    </source>
</evidence>
<comment type="similarity">
    <text evidence="10 11">Belongs to the TonB-dependent receptor family.</text>
</comment>
<comment type="subcellular location">
    <subcellularLocation>
        <location evidence="1 10">Cell outer membrane</location>
        <topology evidence="1 10">Multi-pass membrane protein</topology>
    </subcellularLocation>
</comment>
<keyword evidence="15" id="KW-1185">Reference proteome</keyword>
<keyword evidence="7 11" id="KW-0798">TonB box</keyword>
<keyword evidence="2 10" id="KW-0813">Transport</keyword>
<dbReference type="Proteomes" id="UP001165343">
    <property type="component" value="Unassembled WGS sequence"/>
</dbReference>